<reference evidence="10 11" key="1">
    <citation type="submission" date="2022-07" db="EMBL/GenBank/DDBJ databases">
        <title>Genome-wide signatures of adaptation to extreme environments.</title>
        <authorList>
            <person name="Cho C.H."/>
            <person name="Yoon H.S."/>
        </authorList>
    </citation>
    <scope>NUCLEOTIDE SEQUENCE [LARGE SCALE GENOMIC DNA]</scope>
    <source>
        <strain evidence="10 11">DBV 063 E5</strain>
    </source>
</reference>
<dbReference type="PROSITE" id="PS00902">
    <property type="entry name" value="GLUTAMATE_5_KINASE"/>
    <property type="match status" value="1"/>
</dbReference>
<dbReference type="InterPro" id="IPR036974">
    <property type="entry name" value="PUA_sf"/>
</dbReference>
<keyword evidence="11" id="KW-1185">Reference proteome</keyword>
<dbReference type="EMBL" id="JANCYW010000003">
    <property type="protein sequence ID" value="KAK4535104.1"/>
    <property type="molecule type" value="Genomic_DNA"/>
</dbReference>
<dbReference type="GO" id="GO:0005829">
    <property type="term" value="C:cytosol"/>
    <property type="evidence" value="ECO:0007669"/>
    <property type="project" value="TreeGrafter"/>
</dbReference>
<sequence length="603" mass="64492">MGEASLRSADSSGGSGGSGVSAGAAISPGTATATAPRSVPLTRPLPVPGESGAAASVERVRVTSGVQVGSPTVGSPLTGEKLVAASLDVMSESGRLPATHGMATVPAGGDLDAPCVVIKIGTSTIMRYDSDGEEGELALSTLGKLVDTIVALRRHNFNVVLVTSGSVGVGCRELGLRKRPDSLRTKQAMAAIGQSKLMRVYDDLFRFSGQIIAQILLTRENLSQKHQYFNSRNTMRELLRLGVVPMVNENDTVATEELRFGDNDRLSSLVAGMVEAKWLFLLTDVEKLYTANPRNHPDAEPIDVVRDLELLHHQISTDDSECTEGVRAMQLAQRARSQRGGRGARSERHGDAEHGDMAAVAEDQHHPEDIDHHHHRTGGEHANHPVDRHRQAAAASSISSARRPPRSATMSEAERSANAVPKGGTQWGSGGMTTKIVAAQLAIAAGVNVCIMHGRRPEGILERVLDKKGSSRVGTVFLASREPIRGGRKRWIAHGLAPKGKLFVDDGAAKAVTRHQSLFAVGVKWVEGEFEADTAVSVHRITDGMEIGRGLVNYSSDELKRVVGMHSKEMRRELGHTGPEEIIHRDNLVDLLGNLSSSETEDA</sequence>
<organism evidence="10 11">
    <name type="scientific">Cyanidium caldarium</name>
    <name type="common">Red alga</name>
    <dbReference type="NCBI Taxonomy" id="2771"/>
    <lineage>
        <taxon>Eukaryota</taxon>
        <taxon>Rhodophyta</taxon>
        <taxon>Bangiophyceae</taxon>
        <taxon>Cyanidiales</taxon>
        <taxon>Cyanidiaceae</taxon>
        <taxon>Cyanidium</taxon>
    </lineage>
</organism>
<feature type="compositionally biased region" description="Basic and acidic residues" evidence="8">
    <location>
        <begin position="369"/>
        <end position="390"/>
    </location>
</feature>
<dbReference type="Pfam" id="PF01472">
    <property type="entry name" value="PUA"/>
    <property type="match status" value="1"/>
</dbReference>
<dbReference type="InterPro" id="IPR002478">
    <property type="entry name" value="PUA"/>
</dbReference>
<dbReference type="GO" id="GO:0005524">
    <property type="term" value="F:ATP binding"/>
    <property type="evidence" value="ECO:0007669"/>
    <property type="project" value="UniProtKB-KW"/>
</dbReference>
<evidence type="ECO:0000256" key="7">
    <source>
        <dbReference type="ARBA" id="ARBA00022840"/>
    </source>
</evidence>
<evidence type="ECO:0000256" key="1">
    <source>
        <dbReference type="ARBA" id="ARBA00022490"/>
    </source>
</evidence>
<dbReference type="InterPro" id="IPR015947">
    <property type="entry name" value="PUA-like_sf"/>
</dbReference>
<comment type="caution">
    <text evidence="10">The sequence shown here is derived from an EMBL/GenBank/DDBJ whole genome shotgun (WGS) entry which is preliminary data.</text>
</comment>
<name>A0AAV9IS77_CYACA</name>
<dbReference type="PRINTS" id="PR00474">
    <property type="entry name" value="GLU5KINASE"/>
</dbReference>
<dbReference type="PANTHER" id="PTHR43654:SF3">
    <property type="entry name" value="GLUTAMATE 5-KINASE"/>
    <property type="match status" value="1"/>
</dbReference>
<dbReference type="SUPFAM" id="SSF88697">
    <property type="entry name" value="PUA domain-like"/>
    <property type="match status" value="1"/>
</dbReference>
<dbReference type="GO" id="GO:0008652">
    <property type="term" value="P:amino acid biosynthetic process"/>
    <property type="evidence" value="ECO:0007669"/>
    <property type="project" value="UniProtKB-KW"/>
</dbReference>
<dbReference type="Pfam" id="PF00696">
    <property type="entry name" value="AA_kinase"/>
    <property type="match status" value="1"/>
</dbReference>
<keyword evidence="1" id="KW-0963">Cytoplasm</keyword>
<dbReference type="InterPro" id="IPR036393">
    <property type="entry name" value="AceGlu_kinase-like_sf"/>
</dbReference>
<dbReference type="InterPro" id="IPR005715">
    <property type="entry name" value="Glu_5kinase/COase_Synthase"/>
</dbReference>
<keyword evidence="3" id="KW-0641">Proline biosynthesis</keyword>
<dbReference type="Gene3D" id="2.30.130.10">
    <property type="entry name" value="PUA domain"/>
    <property type="match status" value="1"/>
</dbReference>
<dbReference type="CDD" id="cd04242">
    <property type="entry name" value="AAK_G5K_ProB"/>
    <property type="match status" value="1"/>
</dbReference>
<evidence type="ECO:0000313" key="11">
    <source>
        <dbReference type="Proteomes" id="UP001301350"/>
    </source>
</evidence>
<accession>A0AAV9IS77</accession>
<evidence type="ECO:0000313" key="10">
    <source>
        <dbReference type="EMBL" id="KAK4535104.1"/>
    </source>
</evidence>
<dbReference type="InterPro" id="IPR019797">
    <property type="entry name" value="Glutamate_5-kinase_CS"/>
</dbReference>
<protein>
    <recommendedName>
        <fullName evidence="9">PUA domain-containing protein</fullName>
    </recommendedName>
</protein>
<evidence type="ECO:0000256" key="6">
    <source>
        <dbReference type="ARBA" id="ARBA00022777"/>
    </source>
</evidence>
<evidence type="ECO:0000256" key="3">
    <source>
        <dbReference type="ARBA" id="ARBA00022650"/>
    </source>
</evidence>
<dbReference type="HAMAP" id="MF_00456">
    <property type="entry name" value="ProB"/>
    <property type="match status" value="1"/>
</dbReference>
<evidence type="ECO:0000256" key="4">
    <source>
        <dbReference type="ARBA" id="ARBA00022679"/>
    </source>
</evidence>
<dbReference type="InterPro" id="IPR041739">
    <property type="entry name" value="G5K_ProB"/>
</dbReference>
<dbReference type="AlphaFoldDB" id="A0AAV9IS77"/>
<dbReference type="SMART" id="SM00359">
    <property type="entry name" value="PUA"/>
    <property type="match status" value="1"/>
</dbReference>
<dbReference type="Gene3D" id="3.40.1160.10">
    <property type="entry name" value="Acetylglutamate kinase-like"/>
    <property type="match status" value="2"/>
</dbReference>
<feature type="region of interest" description="Disordered" evidence="8">
    <location>
        <begin position="369"/>
        <end position="428"/>
    </location>
</feature>
<dbReference type="GO" id="GO:0004349">
    <property type="term" value="F:glutamate 5-kinase activity"/>
    <property type="evidence" value="ECO:0007669"/>
    <property type="project" value="InterPro"/>
</dbReference>
<keyword evidence="6" id="KW-0418">Kinase</keyword>
<keyword evidence="2" id="KW-0028">Amino-acid biosynthesis</keyword>
<feature type="region of interest" description="Disordered" evidence="8">
    <location>
        <begin position="1"/>
        <end position="56"/>
    </location>
</feature>
<feature type="domain" description="PUA" evidence="9">
    <location>
        <begin position="500"/>
        <end position="583"/>
    </location>
</feature>
<dbReference type="Proteomes" id="UP001301350">
    <property type="component" value="Unassembled WGS sequence"/>
</dbReference>
<dbReference type="InterPro" id="IPR001057">
    <property type="entry name" value="Glu/AcGlu_kinase"/>
</dbReference>
<dbReference type="PROSITE" id="PS50890">
    <property type="entry name" value="PUA"/>
    <property type="match status" value="1"/>
</dbReference>
<evidence type="ECO:0000256" key="2">
    <source>
        <dbReference type="ARBA" id="ARBA00022605"/>
    </source>
</evidence>
<dbReference type="SUPFAM" id="SSF53633">
    <property type="entry name" value="Carbamate kinase-like"/>
    <property type="match status" value="2"/>
</dbReference>
<feature type="region of interest" description="Disordered" evidence="8">
    <location>
        <begin position="331"/>
        <end position="352"/>
    </location>
</feature>
<dbReference type="CDD" id="cd21157">
    <property type="entry name" value="PUA_G5K"/>
    <property type="match status" value="1"/>
</dbReference>
<evidence type="ECO:0000259" key="9">
    <source>
        <dbReference type="SMART" id="SM00359"/>
    </source>
</evidence>
<proteinExistence type="inferred from homology"/>
<evidence type="ECO:0000256" key="8">
    <source>
        <dbReference type="SAM" id="MobiDB-lite"/>
    </source>
</evidence>
<evidence type="ECO:0000256" key="5">
    <source>
        <dbReference type="ARBA" id="ARBA00022741"/>
    </source>
</evidence>
<keyword evidence="7" id="KW-0067">ATP-binding</keyword>
<dbReference type="NCBIfam" id="TIGR01027">
    <property type="entry name" value="proB"/>
    <property type="match status" value="1"/>
</dbReference>
<dbReference type="InterPro" id="IPR001048">
    <property type="entry name" value="Asp/Glu/Uridylate_kinase"/>
</dbReference>
<feature type="compositionally biased region" description="Low complexity" evidence="8">
    <location>
        <begin position="1"/>
        <end position="12"/>
    </location>
</feature>
<feature type="compositionally biased region" description="Low complexity" evidence="8">
    <location>
        <begin position="392"/>
        <end position="408"/>
    </location>
</feature>
<keyword evidence="4" id="KW-0808">Transferase</keyword>
<keyword evidence="5" id="KW-0547">Nucleotide-binding</keyword>
<dbReference type="PANTHER" id="PTHR43654">
    <property type="entry name" value="GLUTAMATE 5-KINASE"/>
    <property type="match status" value="1"/>
</dbReference>
<gene>
    <name evidence="10" type="ORF">CDCA_CDCA03G1129</name>
</gene>
<dbReference type="GO" id="GO:0003723">
    <property type="term" value="F:RNA binding"/>
    <property type="evidence" value="ECO:0007669"/>
    <property type="project" value="InterPro"/>
</dbReference>
<dbReference type="FunFam" id="3.40.1160.10:FF:000018">
    <property type="entry name" value="Glutamate 5-kinase"/>
    <property type="match status" value="1"/>
</dbReference>